<feature type="domain" description="Lactate/malate dehydrogenase N-terminal" evidence="4">
    <location>
        <begin position="4"/>
        <end position="117"/>
    </location>
</feature>
<gene>
    <name evidence="5" type="ORF">BU23DRAFT_627625</name>
</gene>
<dbReference type="OrthoDB" id="6270329at2759"/>
<dbReference type="PANTHER" id="PTHR43128:SF16">
    <property type="entry name" value="L-LACTATE DEHYDROGENASE"/>
    <property type="match status" value="1"/>
</dbReference>
<protein>
    <submittedName>
        <fullName evidence="5">NAD(P)-binding protein</fullName>
    </submittedName>
</protein>
<dbReference type="PRINTS" id="PR00086">
    <property type="entry name" value="LLDHDRGNASE"/>
</dbReference>
<evidence type="ECO:0000313" key="5">
    <source>
        <dbReference type="EMBL" id="KAF1965381.1"/>
    </source>
</evidence>
<keyword evidence="3" id="KW-0472">Membrane</keyword>
<dbReference type="Proteomes" id="UP000800036">
    <property type="component" value="Unassembled WGS sequence"/>
</dbReference>
<reference evidence="5" key="1">
    <citation type="journal article" date="2020" name="Stud. Mycol.">
        <title>101 Dothideomycetes genomes: a test case for predicting lifestyles and emergence of pathogens.</title>
        <authorList>
            <person name="Haridas S."/>
            <person name="Albert R."/>
            <person name="Binder M."/>
            <person name="Bloem J."/>
            <person name="Labutti K."/>
            <person name="Salamov A."/>
            <person name="Andreopoulos B."/>
            <person name="Baker S."/>
            <person name="Barry K."/>
            <person name="Bills G."/>
            <person name="Bluhm B."/>
            <person name="Cannon C."/>
            <person name="Castanera R."/>
            <person name="Culley D."/>
            <person name="Daum C."/>
            <person name="Ezra D."/>
            <person name="Gonzalez J."/>
            <person name="Henrissat B."/>
            <person name="Kuo A."/>
            <person name="Liang C."/>
            <person name="Lipzen A."/>
            <person name="Lutzoni F."/>
            <person name="Magnuson J."/>
            <person name="Mondo S."/>
            <person name="Nolan M."/>
            <person name="Ohm R."/>
            <person name="Pangilinan J."/>
            <person name="Park H.-J."/>
            <person name="Ramirez L."/>
            <person name="Alfaro M."/>
            <person name="Sun H."/>
            <person name="Tritt A."/>
            <person name="Yoshinaga Y."/>
            <person name="Zwiers L.-H."/>
            <person name="Turgeon B."/>
            <person name="Goodwin S."/>
            <person name="Spatafora J."/>
            <person name="Crous P."/>
            <person name="Grigoriev I."/>
        </authorList>
    </citation>
    <scope>NUCLEOTIDE SEQUENCE</scope>
    <source>
        <strain evidence="5">CBS 107.79</strain>
    </source>
</reference>
<name>A0A6A5UKC7_9PLEO</name>
<keyword evidence="1" id="KW-0560">Oxidoreductase</keyword>
<proteinExistence type="predicted"/>
<keyword evidence="3" id="KW-0812">Transmembrane</keyword>
<organism evidence="5 6">
    <name type="scientific">Bimuria novae-zelandiae CBS 107.79</name>
    <dbReference type="NCBI Taxonomy" id="1447943"/>
    <lineage>
        <taxon>Eukaryota</taxon>
        <taxon>Fungi</taxon>
        <taxon>Dikarya</taxon>
        <taxon>Ascomycota</taxon>
        <taxon>Pezizomycotina</taxon>
        <taxon>Dothideomycetes</taxon>
        <taxon>Pleosporomycetidae</taxon>
        <taxon>Pleosporales</taxon>
        <taxon>Massarineae</taxon>
        <taxon>Didymosphaeriaceae</taxon>
        <taxon>Bimuria</taxon>
    </lineage>
</organism>
<dbReference type="InterPro" id="IPR001236">
    <property type="entry name" value="Lactate/malate_DH_N"/>
</dbReference>
<dbReference type="GO" id="GO:0006089">
    <property type="term" value="P:lactate metabolic process"/>
    <property type="evidence" value="ECO:0007669"/>
    <property type="project" value="TreeGrafter"/>
</dbReference>
<evidence type="ECO:0000313" key="6">
    <source>
        <dbReference type="Proteomes" id="UP000800036"/>
    </source>
</evidence>
<dbReference type="Gene3D" id="3.40.50.720">
    <property type="entry name" value="NAD(P)-binding Rossmann-like Domain"/>
    <property type="match status" value="1"/>
</dbReference>
<evidence type="ECO:0000256" key="2">
    <source>
        <dbReference type="ARBA" id="ARBA00023027"/>
    </source>
</evidence>
<dbReference type="SUPFAM" id="SSF51735">
    <property type="entry name" value="NAD(P)-binding Rossmann-fold domains"/>
    <property type="match status" value="1"/>
</dbReference>
<evidence type="ECO:0000256" key="3">
    <source>
        <dbReference type="SAM" id="Phobius"/>
    </source>
</evidence>
<dbReference type="Pfam" id="PF00056">
    <property type="entry name" value="Ldh_1_N"/>
    <property type="match status" value="1"/>
</dbReference>
<dbReference type="InterPro" id="IPR001557">
    <property type="entry name" value="L-lactate/malate_DH"/>
</dbReference>
<dbReference type="GO" id="GO:0004459">
    <property type="term" value="F:L-lactate dehydrogenase (NAD+) activity"/>
    <property type="evidence" value="ECO:0007669"/>
    <property type="project" value="TreeGrafter"/>
</dbReference>
<dbReference type="PANTHER" id="PTHR43128">
    <property type="entry name" value="L-2-HYDROXYCARBOXYLATE DEHYDROGENASE (NAD(P)(+))"/>
    <property type="match status" value="1"/>
</dbReference>
<keyword evidence="6" id="KW-1185">Reference proteome</keyword>
<keyword evidence="2" id="KW-0520">NAD</keyword>
<evidence type="ECO:0000256" key="1">
    <source>
        <dbReference type="ARBA" id="ARBA00023002"/>
    </source>
</evidence>
<dbReference type="AlphaFoldDB" id="A0A6A5UKC7"/>
<sequence>MASKIAIVGVGEVGGAAAYALILHNVCATLLLVDKRSSHRDGQVKDLRGSTFKEQSGAHVQAATFREAAQADIVVITAAAKRGIGETTLQYLYRSTATLRNIIESIKPFKRDGILLIPRMANIALARATSY</sequence>
<keyword evidence="3" id="KW-1133">Transmembrane helix</keyword>
<evidence type="ECO:0000259" key="4">
    <source>
        <dbReference type="Pfam" id="PF00056"/>
    </source>
</evidence>
<feature type="transmembrane region" description="Helical" evidence="3">
    <location>
        <begin position="16"/>
        <end position="33"/>
    </location>
</feature>
<dbReference type="EMBL" id="ML976763">
    <property type="protein sequence ID" value="KAF1965381.1"/>
    <property type="molecule type" value="Genomic_DNA"/>
</dbReference>
<accession>A0A6A5UKC7</accession>
<dbReference type="InterPro" id="IPR036291">
    <property type="entry name" value="NAD(P)-bd_dom_sf"/>
</dbReference>